<dbReference type="InterPro" id="IPR001611">
    <property type="entry name" value="Leu-rich_rpt"/>
</dbReference>
<keyword evidence="1" id="KW-0732">Signal</keyword>
<name>A0A6N8FNA1_9BACI</name>
<gene>
    <name evidence="2" type="ORF">GMD78_10585</name>
</gene>
<protein>
    <recommendedName>
        <fullName evidence="4">TraB/GumN family protein</fullName>
    </recommendedName>
</protein>
<dbReference type="PROSITE" id="PS51257">
    <property type="entry name" value="PROKAR_LIPOPROTEIN"/>
    <property type="match status" value="1"/>
</dbReference>
<evidence type="ECO:0000256" key="1">
    <source>
        <dbReference type="SAM" id="SignalP"/>
    </source>
</evidence>
<evidence type="ECO:0008006" key="4">
    <source>
        <dbReference type="Google" id="ProtNLM"/>
    </source>
</evidence>
<reference evidence="2 3" key="1">
    <citation type="submission" date="2019-11" db="EMBL/GenBank/DDBJ databases">
        <authorList>
            <person name="Li X."/>
        </authorList>
    </citation>
    <scope>NUCLEOTIDE SEQUENCE [LARGE SCALE GENOMIC DNA]</scope>
    <source>
        <strain evidence="2 3">L9</strain>
    </source>
</reference>
<feature type="chain" id="PRO_5039423116" description="TraB/GumN family protein" evidence="1">
    <location>
        <begin position="20"/>
        <end position="414"/>
    </location>
</feature>
<dbReference type="RefSeq" id="WP_155668815.1">
    <property type="nucleotide sequence ID" value="NZ_WOCA01000007.1"/>
</dbReference>
<dbReference type="EMBL" id="WOCA01000007">
    <property type="protein sequence ID" value="MUK88838.1"/>
    <property type="molecule type" value="Genomic_DNA"/>
</dbReference>
<comment type="caution">
    <text evidence="2">The sequence shown here is derived from an EMBL/GenBank/DDBJ whole genome shotgun (WGS) entry which is preliminary data.</text>
</comment>
<dbReference type="InterPro" id="IPR002816">
    <property type="entry name" value="TraB/PrgY/GumN_fam"/>
</dbReference>
<organism evidence="2 3">
    <name type="scientific">Ornithinibacillus caprae</name>
    <dbReference type="NCBI Taxonomy" id="2678566"/>
    <lineage>
        <taxon>Bacteria</taxon>
        <taxon>Bacillati</taxon>
        <taxon>Bacillota</taxon>
        <taxon>Bacilli</taxon>
        <taxon>Bacillales</taxon>
        <taxon>Bacillaceae</taxon>
        <taxon>Ornithinibacillus</taxon>
    </lineage>
</organism>
<dbReference type="PANTHER" id="PTHR40590">
    <property type="entry name" value="CYTOPLASMIC PROTEIN-RELATED"/>
    <property type="match status" value="1"/>
</dbReference>
<dbReference type="InterPro" id="IPR047111">
    <property type="entry name" value="YbaP-like"/>
</dbReference>
<dbReference type="Proteomes" id="UP000469125">
    <property type="component" value="Unassembled WGS sequence"/>
</dbReference>
<sequence length="414" mass="47083">MKKFLHVCFALALTLILVACQSEETLSFSDERLEDAIRGEIEKQNEEELYESDVNEVTELDLSGLEIEELEGLEFFDALETLNLQDNNIQDFSILEQLDNLKEVIIVGNPFDETSNLLSKLSEQGIEVITTLDVEVVGSPDGPGGFLWKVENGDTIVYLQGTIHAGTEDFYPLNEKIEQAYAESNVVVPEIDLNNVNPFEMQGITMELATYEDGTTIEDHIPEDLYGLLDETLQELGLPLQMLNNFKPWFLSSTIQQLMTEQLGYVHGVDEYFLNRADQDNKKVIGLETVEEQLRIFSDTSPEYQIQMLEESLIDIEAFDQQMQDMFSMYKQGDPEELLNYLVAEDVEASDEEQAFMEALNDNRNYGMAETIIEFLEEDSGETYFVIVGSLHLILEPHVISILEDEGYEVEPVL</sequence>
<keyword evidence="3" id="KW-1185">Reference proteome</keyword>
<dbReference type="PROSITE" id="PS51450">
    <property type="entry name" value="LRR"/>
    <property type="match status" value="1"/>
</dbReference>
<evidence type="ECO:0000313" key="2">
    <source>
        <dbReference type="EMBL" id="MUK88838.1"/>
    </source>
</evidence>
<proteinExistence type="predicted"/>
<dbReference type="AlphaFoldDB" id="A0A6N8FNA1"/>
<dbReference type="Pfam" id="PF01963">
    <property type="entry name" value="TraB_PrgY_gumN"/>
    <property type="match status" value="1"/>
</dbReference>
<dbReference type="InterPro" id="IPR032675">
    <property type="entry name" value="LRR_dom_sf"/>
</dbReference>
<dbReference type="SUPFAM" id="SSF52058">
    <property type="entry name" value="L domain-like"/>
    <property type="match status" value="1"/>
</dbReference>
<evidence type="ECO:0000313" key="3">
    <source>
        <dbReference type="Proteomes" id="UP000469125"/>
    </source>
</evidence>
<dbReference type="Gene3D" id="3.80.10.10">
    <property type="entry name" value="Ribonuclease Inhibitor"/>
    <property type="match status" value="1"/>
</dbReference>
<accession>A0A6N8FNA1</accession>
<dbReference type="CDD" id="cd14789">
    <property type="entry name" value="Tiki"/>
    <property type="match status" value="1"/>
</dbReference>
<dbReference type="PANTHER" id="PTHR40590:SF1">
    <property type="entry name" value="CYTOPLASMIC PROTEIN"/>
    <property type="match status" value="1"/>
</dbReference>
<feature type="signal peptide" evidence="1">
    <location>
        <begin position="1"/>
        <end position="19"/>
    </location>
</feature>